<evidence type="ECO:0000313" key="2">
    <source>
        <dbReference type="EMBL" id="NMP31717.1"/>
    </source>
</evidence>
<dbReference type="EMBL" id="JABBXH010000003">
    <property type="protein sequence ID" value="NMP31717.1"/>
    <property type="molecule type" value="Genomic_DNA"/>
</dbReference>
<dbReference type="Pfam" id="PF00903">
    <property type="entry name" value="Glyoxalase"/>
    <property type="match status" value="1"/>
</dbReference>
<dbReference type="PANTHER" id="PTHR36113:SF3">
    <property type="entry name" value="SLL5075 PROTEIN"/>
    <property type="match status" value="1"/>
</dbReference>
<dbReference type="InterPro" id="IPR037523">
    <property type="entry name" value="VOC_core"/>
</dbReference>
<dbReference type="Gene3D" id="3.10.180.10">
    <property type="entry name" value="2,3-Dihydroxybiphenyl 1,2-Dioxygenase, domain 1"/>
    <property type="match status" value="1"/>
</dbReference>
<evidence type="ECO:0000259" key="1">
    <source>
        <dbReference type="PROSITE" id="PS51819"/>
    </source>
</evidence>
<dbReference type="InterPro" id="IPR004360">
    <property type="entry name" value="Glyas_Fos-R_dOase_dom"/>
</dbReference>
<accession>A0A7Y0LCD5</accession>
<comment type="caution">
    <text evidence="2">The sequence shown here is derived from an EMBL/GenBank/DDBJ whole genome shotgun (WGS) entry which is preliminary data.</text>
</comment>
<feature type="domain" description="VOC" evidence="1">
    <location>
        <begin position="4"/>
        <end position="120"/>
    </location>
</feature>
<dbReference type="InterPro" id="IPR051332">
    <property type="entry name" value="Fosfomycin_Res_Enzymes"/>
</dbReference>
<dbReference type="InterPro" id="IPR029068">
    <property type="entry name" value="Glyas_Bleomycin-R_OHBP_Dase"/>
</dbReference>
<name>A0A7Y0LCD5_9GAMM</name>
<protein>
    <submittedName>
        <fullName evidence="2">Glyoxalase</fullName>
    </submittedName>
</protein>
<dbReference type="PROSITE" id="PS51819">
    <property type="entry name" value="VOC"/>
    <property type="match status" value="1"/>
</dbReference>
<keyword evidence="3" id="KW-1185">Reference proteome</keyword>
<dbReference type="SUPFAM" id="SSF54593">
    <property type="entry name" value="Glyoxalase/Bleomycin resistance protein/Dihydroxybiphenyl dioxygenase"/>
    <property type="match status" value="1"/>
</dbReference>
<reference evidence="2 3" key="1">
    <citation type="submission" date="2020-04" db="EMBL/GenBank/DDBJ databases">
        <title>Thalassotalea sp. M1531, isolated from the surface of marine red alga.</title>
        <authorList>
            <person name="Pang L."/>
            <person name="Lu D.-C."/>
        </authorList>
    </citation>
    <scope>NUCLEOTIDE SEQUENCE [LARGE SCALE GENOMIC DNA]</scope>
    <source>
        <strain evidence="2 3">M1531</strain>
    </source>
</reference>
<dbReference type="AlphaFoldDB" id="A0A7Y0LCD5"/>
<gene>
    <name evidence="2" type="ORF">HII17_09095</name>
</gene>
<dbReference type="PANTHER" id="PTHR36113">
    <property type="entry name" value="LYASE, PUTATIVE-RELATED-RELATED"/>
    <property type="match status" value="1"/>
</dbReference>
<sequence length="128" mass="14611">MPLKVDHMTLLVSSLVKSMPYYDKLLNLIGFKKIRDYVWTDEDGFFIQFNQAKDGTSEYERYGAGMNHIGFCAPTPEFVTDVQKQMKEAGFLVPETQHRDGGVALFMKDPDGIRFEITYYPPGMAVVD</sequence>
<dbReference type="Proteomes" id="UP000568664">
    <property type="component" value="Unassembled WGS sequence"/>
</dbReference>
<evidence type="ECO:0000313" key="3">
    <source>
        <dbReference type="Proteomes" id="UP000568664"/>
    </source>
</evidence>
<organism evidence="2 3">
    <name type="scientific">Thalassotalea algicola</name>
    <dbReference type="NCBI Taxonomy" id="2716224"/>
    <lineage>
        <taxon>Bacteria</taxon>
        <taxon>Pseudomonadati</taxon>
        <taxon>Pseudomonadota</taxon>
        <taxon>Gammaproteobacteria</taxon>
        <taxon>Alteromonadales</taxon>
        <taxon>Colwelliaceae</taxon>
        <taxon>Thalassotalea</taxon>
    </lineage>
</organism>
<dbReference type="RefSeq" id="WP_169075065.1">
    <property type="nucleotide sequence ID" value="NZ_JABBXH010000003.1"/>
</dbReference>
<proteinExistence type="predicted"/>